<dbReference type="OrthoDB" id="5320755at2759"/>
<proteinExistence type="predicted"/>
<dbReference type="AlphaFoldDB" id="A0A8H3J408"/>
<evidence type="ECO:0000313" key="2">
    <source>
        <dbReference type="Proteomes" id="UP000664534"/>
    </source>
</evidence>
<keyword evidence="2" id="KW-1185">Reference proteome</keyword>
<reference evidence="1" key="1">
    <citation type="submission" date="2021-03" db="EMBL/GenBank/DDBJ databases">
        <authorList>
            <person name="Tagirdzhanova G."/>
        </authorList>
    </citation>
    <scope>NUCLEOTIDE SEQUENCE</scope>
</reference>
<comment type="caution">
    <text evidence="1">The sequence shown here is derived from an EMBL/GenBank/DDBJ whole genome shotgun (WGS) entry which is preliminary data.</text>
</comment>
<evidence type="ECO:0008006" key="3">
    <source>
        <dbReference type="Google" id="ProtNLM"/>
    </source>
</evidence>
<dbReference type="Proteomes" id="UP000664534">
    <property type="component" value="Unassembled WGS sequence"/>
</dbReference>
<organism evidence="1 2">
    <name type="scientific">Imshaugia aleurites</name>
    <dbReference type="NCBI Taxonomy" id="172621"/>
    <lineage>
        <taxon>Eukaryota</taxon>
        <taxon>Fungi</taxon>
        <taxon>Dikarya</taxon>
        <taxon>Ascomycota</taxon>
        <taxon>Pezizomycotina</taxon>
        <taxon>Lecanoromycetes</taxon>
        <taxon>OSLEUM clade</taxon>
        <taxon>Lecanoromycetidae</taxon>
        <taxon>Lecanorales</taxon>
        <taxon>Lecanorineae</taxon>
        <taxon>Parmeliaceae</taxon>
        <taxon>Imshaugia</taxon>
    </lineage>
</organism>
<dbReference type="SUPFAM" id="SSF81383">
    <property type="entry name" value="F-box domain"/>
    <property type="match status" value="1"/>
</dbReference>
<protein>
    <recommendedName>
        <fullName evidence="3">F-box domain-containing protein</fullName>
    </recommendedName>
</protein>
<name>A0A8H3J408_9LECA</name>
<dbReference type="InterPro" id="IPR036047">
    <property type="entry name" value="F-box-like_dom_sf"/>
</dbReference>
<accession>A0A8H3J408</accession>
<evidence type="ECO:0000313" key="1">
    <source>
        <dbReference type="EMBL" id="CAF9940341.1"/>
    </source>
</evidence>
<dbReference type="EMBL" id="CAJPDT010000130">
    <property type="protein sequence ID" value="CAF9940341.1"/>
    <property type="molecule type" value="Genomic_DNA"/>
</dbReference>
<sequence>MNGCSGDNDCASDFHHYRAEGHGDKLLRGTGDPMFKLPPEVSDLILSYLSPAALDAARYTCKIWWTRILSNTWVLSSVLGVKEEIPPLDESLSGKLSHRDLLKNFDCGSDLPSTSQHPDTWRTRFRTRNLVFSIPSQSTTLSTPAFVAVARTGTQNGFLAFQLQRSAQSTRSRVKSILIIYRFDSAEIPWYAGTIYDVEGHGALRITSATEIRRQAEWALQIEIGHTAGLYLLTARKAFSKYDSSFSLKALESLKKVPALSKNINLQVDKPPQPLPIGDQLWKVLAPFPSNGGLRHVCFSDGLRRHTEPRFLAEHTETGNIHVVTEVDPSEKHPQSASYSHSNSLPNGFKSGYHCFTGTALLSPPRPNSVYKNVAVAPSTIKDGSIRAAIVWQTTDLENPISELYIYDLPEAIYYEPCRAYNQGTSENVSATVNHPSEGTTPRPCRLVQGKRVTSLDQHMGGTHPSSPLHQHASAQEIALGGLQLPHTPGNQDTYPRNVQYQKCFIWGPAGPEAECTRVSFRIFDFSFADPQHLHTLSAHGLRARQRRDMTPNKIMLNSLHCACALHDDGFRIVLPDIITVADSPTPAPTPDNTRESASPWLQSTASLKELLSFTGTAWSYWTRTSASAEEGAPNVGSVERHDSVARKAALERGQRWLRGRIRGMRRFGLSDFEIAELWNGSAWTLYGRVRKPEGWRGLGEVEGSVCV</sequence>
<gene>
    <name evidence="1" type="ORF">IMSHALPRED_001986</name>
</gene>